<dbReference type="AlphaFoldDB" id="A0A022WBH8"/>
<accession>A0A022WBH8</accession>
<dbReference type="Proteomes" id="UP000023758">
    <property type="component" value="Unassembled WGS sequence"/>
</dbReference>
<dbReference type="EMBL" id="KK207747">
    <property type="protein sequence ID" value="EZF55649.1"/>
    <property type="molecule type" value="Genomic_DNA"/>
</dbReference>
<sequence>MSTSTRIKTLVRRMDKKVTKKLAQSRQKHHESAFVHSFQHISNNIKAIKTRSSISDGGYQSGNRRRRDQKPCKLRQASFTTPVRGERALQPHLCVMGDAREIIKPICGVKRVFL</sequence>
<proteinExistence type="predicted"/>
<protein>
    <submittedName>
        <fullName evidence="2">Uncharacterized protein</fullName>
    </submittedName>
</protein>
<feature type="region of interest" description="Disordered" evidence="1">
    <location>
        <begin position="49"/>
        <end position="74"/>
    </location>
</feature>
<organism evidence="2">
    <name type="scientific">Trichophyton rubrum CBS 288.86</name>
    <dbReference type="NCBI Taxonomy" id="1215330"/>
    <lineage>
        <taxon>Eukaryota</taxon>
        <taxon>Fungi</taxon>
        <taxon>Dikarya</taxon>
        <taxon>Ascomycota</taxon>
        <taxon>Pezizomycotina</taxon>
        <taxon>Eurotiomycetes</taxon>
        <taxon>Eurotiomycetidae</taxon>
        <taxon>Onygenales</taxon>
        <taxon>Arthrodermataceae</taxon>
        <taxon>Trichophyton</taxon>
    </lineage>
</organism>
<reference evidence="2" key="1">
    <citation type="submission" date="2014-02" db="EMBL/GenBank/DDBJ databases">
        <title>The Genome Sequence of Trichophyton rubrum (morphotype fischeri) CBS 288.86.</title>
        <authorList>
            <consortium name="The Broad Institute Genomics Platform"/>
            <person name="Cuomo C.A."/>
            <person name="White T.C."/>
            <person name="Graser Y."/>
            <person name="Martinez-Rossi N."/>
            <person name="Heitman J."/>
            <person name="Young S.K."/>
            <person name="Zeng Q."/>
            <person name="Gargeya S."/>
            <person name="Abouelleil A."/>
            <person name="Alvarado L."/>
            <person name="Chapman S.B."/>
            <person name="Gainer-Dewar J."/>
            <person name="Goldberg J."/>
            <person name="Griggs A."/>
            <person name="Gujja S."/>
            <person name="Hansen M."/>
            <person name="Howarth C."/>
            <person name="Imamovic A."/>
            <person name="Larimer J."/>
            <person name="Martinez D."/>
            <person name="Murphy C."/>
            <person name="Pearson M.D."/>
            <person name="Persinoti G."/>
            <person name="Poon T."/>
            <person name="Priest M."/>
            <person name="Roberts A.D."/>
            <person name="Saif S."/>
            <person name="Shea T.D."/>
            <person name="Sykes S.N."/>
            <person name="Wortman J."/>
            <person name="Nusbaum C."/>
            <person name="Birren B."/>
        </authorList>
    </citation>
    <scope>NUCLEOTIDE SEQUENCE [LARGE SCALE GENOMIC DNA]</scope>
    <source>
        <strain evidence="2">CBS 288.86</strain>
    </source>
</reference>
<evidence type="ECO:0000256" key="1">
    <source>
        <dbReference type="SAM" id="MobiDB-lite"/>
    </source>
</evidence>
<gene>
    <name evidence="2" type="ORF">H103_01807</name>
</gene>
<dbReference type="HOGENOM" id="CLU_2122835_0_0_1"/>
<evidence type="ECO:0000313" key="2">
    <source>
        <dbReference type="EMBL" id="EZF55649.1"/>
    </source>
</evidence>
<name>A0A022WBH8_TRIRU</name>